<evidence type="ECO:0000313" key="4">
    <source>
        <dbReference type="Proteomes" id="UP001144673"/>
    </source>
</evidence>
<feature type="compositionally biased region" description="Basic and acidic residues" evidence="1">
    <location>
        <begin position="330"/>
        <end position="344"/>
    </location>
</feature>
<dbReference type="Pfam" id="PF07985">
    <property type="entry name" value="SRR1"/>
    <property type="match status" value="1"/>
</dbReference>
<dbReference type="PANTHER" id="PTHR42080:SF1">
    <property type="entry name" value="SRR1-LIKE DOMAIN-CONTAINING PROTEIN"/>
    <property type="match status" value="1"/>
</dbReference>
<dbReference type="KEGG" id="amus:LMH87_001555"/>
<protein>
    <recommendedName>
        <fullName evidence="2">SRR1-like domain-containing protein</fullName>
    </recommendedName>
</protein>
<feature type="domain" description="SRR1-like" evidence="2">
    <location>
        <begin position="71"/>
        <end position="240"/>
    </location>
</feature>
<proteinExistence type="predicted"/>
<comment type="caution">
    <text evidence="3">The sequence shown here is derived from an EMBL/GenBank/DDBJ whole genome shotgun (WGS) entry which is preliminary data.</text>
</comment>
<evidence type="ECO:0000256" key="1">
    <source>
        <dbReference type="SAM" id="MobiDB-lite"/>
    </source>
</evidence>
<evidence type="ECO:0000313" key="3">
    <source>
        <dbReference type="EMBL" id="KAJ4147002.1"/>
    </source>
</evidence>
<feature type="compositionally biased region" description="Polar residues" evidence="1">
    <location>
        <begin position="256"/>
        <end position="271"/>
    </location>
</feature>
<feature type="region of interest" description="Disordered" evidence="1">
    <location>
        <begin position="235"/>
        <end position="344"/>
    </location>
</feature>
<feature type="compositionally biased region" description="Basic and acidic residues" evidence="1">
    <location>
        <begin position="293"/>
        <end position="313"/>
    </location>
</feature>
<dbReference type="GeneID" id="80888714"/>
<dbReference type="RefSeq" id="XP_056049943.1">
    <property type="nucleotide sequence ID" value="XM_056192848.1"/>
</dbReference>
<organism evidence="3 4">
    <name type="scientific">Akanthomyces muscarius</name>
    <name type="common">Entomopathogenic fungus</name>
    <name type="synonym">Lecanicillium muscarium</name>
    <dbReference type="NCBI Taxonomy" id="2231603"/>
    <lineage>
        <taxon>Eukaryota</taxon>
        <taxon>Fungi</taxon>
        <taxon>Dikarya</taxon>
        <taxon>Ascomycota</taxon>
        <taxon>Pezizomycotina</taxon>
        <taxon>Sordariomycetes</taxon>
        <taxon>Hypocreomycetidae</taxon>
        <taxon>Hypocreales</taxon>
        <taxon>Cordycipitaceae</taxon>
        <taxon>Akanthomyces</taxon>
    </lineage>
</organism>
<reference evidence="3" key="1">
    <citation type="journal article" date="2023" name="Access Microbiol">
        <title>De-novo genome assembly for Akanthomyces muscarius, a biocontrol agent of insect agricultural pests.</title>
        <authorList>
            <person name="Erdos Z."/>
            <person name="Studholme D.J."/>
            <person name="Raymond B."/>
            <person name="Sharma M."/>
        </authorList>
    </citation>
    <scope>NUCLEOTIDE SEQUENCE</scope>
    <source>
        <strain evidence="3">Ve6</strain>
    </source>
</reference>
<dbReference type="InterPro" id="IPR012942">
    <property type="entry name" value="SRR1-like"/>
</dbReference>
<sequence length="344" mass="37762">MAVDGDWTHVKRKSRRNAPSPPKTATTTHLPPDTFAPRTTGVLRPPEALRTDYDRIHPQWLESPAHQALIKLVDDHAKGLRISKVVCLGIGTFDPDDGAWEAKRAAYVQLCALSTLISQLPKYNEDSVECIFQEPIFTVSDKSFLAALGYRVVASPTAYELIDDATLLFAVHLYRPIYAAALKSSLPAIFVGTGWDVWDTVTMEKSSDLENMKKMDKTYTRHAFPQDTASTAFSSTSIYFKPPPESTSPDARRSSLEASPNNNTDKPAQESSCKDITSKKNGAAHVPAALSADRAKARDETKIPDECADDKVGDGMPDEAEGPRLQGTTVKDKPNKEQDTPSEE</sequence>
<evidence type="ECO:0000259" key="2">
    <source>
        <dbReference type="Pfam" id="PF07985"/>
    </source>
</evidence>
<dbReference type="Proteomes" id="UP001144673">
    <property type="component" value="Chromosome 3"/>
</dbReference>
<accession>A0A9W8Q4I9</accession>
<feature type="region of interest" description="Disordered" evidence="1">
    <location>
        <begin position="1"/>
        <end position="41"/>
    </location>
</feature>
<dbReference type="EMBL" id="JAJHUN010000010">
    <property type="protein sequence ID" value="KAJ4147002.1"/>
    <property type="molecule type" value="Genomic_DNA"/>
</dbReference>
<dbReference type="AlphaFoldDB" id="A0A9W8Q4I9"/>
<gene>
    <name evidence="3" type="ORF">LMH87_001555</name>
</gene>
<name>A0A9W8Q4I9_AKAMU</name>
<dbReference type="PANTHER" id="PTHR42080">
    <property type="entry name" value="SRR1 DOMAIN-CONTAINING PROTEIN"/>
    <property type="match status" value="1"/>
</dbReference>
<keyword evidence="4" id="KW-1185">Reference proteome</keyword>